<feature type="repeat" description="TPR" evidence="1">
    <location>
        <begin position="252"/>
        <end position="285"/>
    </location>
</feature>
<dbReference type="Gene3D" id="3.40.50.300">
    <property type="entry name" value="P-loop containing nucleotide triphosphate hydrolases"/>
    <property type="match status" value="1"/>
</dbReference>
<evidence type="ECO:0000313" key="2">
    <source>
        <dbReference type="EMBL" id="GLQ93609.1"/>
    </source>
</evidence>
<dbReference type="SMART" id="SM00028">
    <property type="entry name" value="TPR"/>
    <property type="match status" value="9"/>
</dbReference>
<feature type="repeat" description="TPR" evidence="1">
    <location>
        <begin position="150"/>
        <end position="183"/>
    </location>
</feature>
<dbReference type="InterPro" id="IPR027417">
    <property type="entry name" value="P-loop_NTPase"/>
</dbReference>
<reference evidence="3" key="1">
    <citation type="journal article" date="2019" name="Int. J. Syst. Evol. Microbiol.">
        <title>The Global Catalogue of Microorganisms (GCM) 10K type strain sequencing project: providing services to taxonomists for standard genome sequencing and annotation.</title>
        <authorList>
            <consortium name="The Broad Institute Genomics Platform"/>
            <consortium name="The Broad Institute Genome Sequencing Center for Infectious Disease"/>
            <person name="Wu L."/>
            <person name="Ma J."/>
        </authorList>
    </citation>
    <scope>NUCLEOTIDE SEQUENCE [LARGE SCALE GENOMIC DNA]</scope>
    <source>
        <strain evidence="3">NBRC 111980</strain>
    </source>
</reference>
<keyword evidence="3" id="KW-1185">Reference proteome</keyword>
<keyword evidence="1" id="KW-0802">TPR repeat</keyword>
<dbReference type="Proteomes" id="UP001156670">
    <property type="component" value="Unassembled WGS sequence"/>
</dbReference>
<dbReference type="PROSITE" id="PS50293">
    <property type="entry name" value="TPR_REGION"/>
    <property type="match status" value="2"/>
</dbReference>
<accession>A0ABQ5XQV9</accession>
<dbReference type="Gene3D" id="1.25.40.10">
    <property type="entry name" value="Tetratricopeptide repeat domain"/>
    <property type="match status" value="5"/>
</dbReference>
<dbReference type="PROSITE" id="PS50005">
    <property type="entry name" value="TPR"/>
    <property type="match status" value="7"/>
</dbReference>
<evidence type="ECO:0000313" key="3">
    <source>
        <dbReference type="Proteomes" id="UP001156670"/>
    </source>
</evidence>
<name>A0ABQ5XQV9_9GAMM</name>
<dbReference type="Pfam" id="PF13469">
    <property type="entry name" value="Sulfotransfer_3"/>
    <property type="match status" value="1"/>
</dbReference>
<dbReference type="Pfam" id="PF13432">
    <property type="entry name" value="TPR_16"/>
    <property type="match status" value="4"/>
</dbReference>
<feature type="repeat" description="TPR" evidence="1">
    <location>
        <begin position="48"/>
        <end position="81"/>
    </location>
</feature>
<feature type="repeat" description="TPR" evidence="1">
    <location>
        <begin position="184"/>
        <end position="217"/>
    </location>
</feature>
<protein>
    <submittedName>
        <fullName evidence="2">Sulfotransferase</fullName>
    </submittedName>
</protein>
<feature type="repeat" description="TPR" evidence="1">
    <location>
        <begin position="218"/>
        <end position="251"/>
    </location>
</feature>
<dbReference type="EMBL" id="BSOB01000020">
    <property type="protein sequence ID" value="GLQ93609.1"/>
    <property type="molecule type" value="Genomic_DNA"/>
</dbReference>
<sequence>MSQNVTSSTSHAPDKRDMEALVGLIKGRQPVQAEAMARKLIDSYPSHGTLWQGLGAALHAQHRFDEAIEAQRQAVALSPWDAVAHYVLGESLMATQQPVLAAESYHLARIIKPDFLDAHFKLGNALAVQNRLDEAIDAYRSVLVIRPDYSQAHANLGFSLMSAHRYTDAEPHLREALLAHPNSAPLHNALGVVLYGQSRMAEAAESFRRVLTLTPNEAEAHANLGNALRELGAFEEAEASYQRALALDNQLARAYFDFGGLMYVQDRYIEAEHHYRRALELKPDYVEACNNLGRSIRRQGRLDEAREYFEAAMALDSESVEAYCNLASLRTFTPEHSEAARLEKLEYKLPTLSEHMRIRYWFSLGKMREDLGRYDDAFAAYAQGNQLKHAQVAPDEASKIALIDNIRAVFDERFFANHSMPVSSGKAPIFIVGMPRSGTSLIEQILSSHPDIYGAGELLDLEAILLTPATKAGKLPEAYPELAARLTEDQWLRLGETYTERVWKLAPDATRITDKMMSNFAYVGMIRLMLPNAKIIHAMRDPMDSCFSCYATLFSKNNLDFTYDLGDVGRHYVRYIELMRHWHRVLPPESILDLRYEDMVADTEVQTKRLLDYLALPWDSRCLNFHENTRVVKTASAAQVRRPVYKSSVARWKHFEAHLGPLLEIVKDYR</sequence>
<dbReference type="Pfam" id="PF00515">
    <property type="entry name" value="TPR_1"/>
    <property type="match status" value="1"/>
</dbReference>
<gene>
    <name evidence="2" type="ORF">GCM10007901_25600</name>
</gene>
<dbReference type="InterPro" id="IPR019734">
    <property type="entry name" value="TPR_rpt"/>
</dbReference>
<feature type="repeat" description="TPR" evidence="1">
    <location>
        <begin position="286"/>
        <end position="319"/>
    </location>
</feature>
<dbReference type="SUPFAM" id="SSF48452">
    <property type="entry name" value="TPR-like"/>
    <property type="match status" value="1"/>
</dbReference>
<feature type="repeat" description="TPR" evidence="1">
    <location>
        <begin position="116"/>
        <end position="149"/>
    </location>
</feature>
<dbReference type="RefSeq" id="WP_284321314.1">
    <property type="nucleotide sequence ID" value="NZ_BSOB01000020.1"/>
</dbReference>
<proteinExistence type="predicted"/>
<organism evidence="2 3">
    <name type="scientific">Dyella acidisoli</name>
    <dbReference type="NCBI Taxonomy" id="1867834"/>
    <lineage>
        <taxon>Bacteria</taxon>
        <taxon>Pseudomonadati</taxon>
        <taxon>Pseudomonadota</taxon>
        <taxon>Gammaproteobacteria</taxon>
        <taxon>Lysobacterales</taxon>
        <taxon>Rhodanobacteraceae</taxon>
        <taxon>Dyella</taxon>
    </lineage>
</organism>
<evidence type="ECO:0000256" key="1">
    <source>
        <dbReference type="PROSITE-ProRule" id="PRU00339"/>
    </source>
</evidence>
<comment type="caution">
    <text evidence="2">The sequence shown here is derived from an EMBL/GenBank/DDBJ whole genome shotgun (WGS) entry which is preliminary data.</text>
</comment>
<dbReference type="SUPFAM" id="SSF52540">
    <property type="entry name" value="P-loop containing nucleoside triphosphate hydrolases"/>
    <property type="match status" value="1"/>
</dbReference>
<dbReference type="InterPro" id="IPR011990">
    <property type="entry name" value="TPR-like_helical_dom_sf"/>
</dbReference>
<dbReference type="PANTHER" id="PTHR44366">
    <property type="entry name" value="UDP-N-ACETYLGLUCOSAMINE--PEPTIDE N-ACETYLGLUCOSAMINYLTRANSFERASE 110 KDA SUBUNIT"/>
    <property type="match status" value="1"/>
</dbReference>
<dbReference type="PANTHER" id="PTHR44366:SF1">
    <property type="entry name" value="UDP-N-ACETYLGLUCOSAMINE--PEPTIDE N-ACETYLGLUCOSAMINYLTRANSFERASE 110 KDA SUBUNIT"/>
    <property type="match status" value="1"/>
</dbReference>
<dbReference type="InterPro" id="IPR037919">
    <property type="entry name" value="OGT"/>
</dbReference>